<accession>A0AA36HTW3</accession>
<protein>
    <submittedName>
        <fullName evidence="1">Uncharacterized protein</fullName>
    </submittedName>
</protein>
<keyword evidence="2" id="KW-1185">Reference proteome</keyword>
<sequence length="1854" mass="199311">MDFSVVVMAPDAWGFLPAEPTMAVITEDWAAGPIFPLSSEPVEMSCRVPDFPRVAVSSGSQLEGTSGFVTLHFTTGATLRGFSLHEEPRDVNISITASPFFVLTGASNVDASPIGTDGAPAVYLEGPRNIVFALGARRSLSLGHVEYAVQIAVVNPAQYFWQITQEEPWTLALIQGPAPGCRACSPTRFQAPFIGPEIVFRILDFQVAPSSLRLGLPTSVVFSFRLLNAAEQIELLFPGNASSCHFWAPSSLDDWVKDNLRCFAQGDVVRVTRLADAFTQSQNDTSSDMAPLPMGSQLSFRMSVVHPSQPQSDSRGGEWTAQALDSTGAVIGRVPAQESVWLPLYANSVTNFNVAIQDASAGISSAVRVYVTLGMALQPGDFVKVTSPPSFFWDFQATEFLHRLAFDVDADLPVQAPEADGTARELQMRISGAMEPSVAYGFEARVRTPLQPPPDYVWTLETFGPDAGALGQRFETGSLQAFQLRLLTEASIEPWSSVRASSGPVSLSFRTYQAVPAGGALVIRSPEDFQLQEPCTSELLADGNVVAARCQVMSSREAQVRLLEGLTADSSYFVSLYSVINPVEQSWEALRLNIWQLETRDAEQALDGPTSVPGFRIGDELPYGVLMDGGPSTGQDLRAGLQQWVTVAFRVAVPTKSGQVMRLFAEPGSVFEALCRVRDPPDHAAFGAKLIGQQIAACRGVGNYADMEVGAVWQPSYTQSFQVEVRNRIPGNSEAANQAWRLCIGLFEEGGCEQMRTLSEWMRPVLGLQELSISTSSKVMGGLSPILVRLSVSTSMPPHGTLTLMAPSGYTFPLECRGFAPVEEVGYDTLPPATLCQGGGSGRRLLDSLERRLAADSELQLTLGPSESDRILAYRKYAFSASVRNPGRDAQPDSFVWELRTAAGDLLDRSRVEEAGTGSPLLLPFHGSLHPQSTFALQAHSIRIFFRVLSSEEGADSNIVGSLSRIDVYSPTRSLQGGGWDLSEPSACTAPFYAEGGQLASGLVHINVTTSFGAVACAAVNPRQLGIVFTPSVLSTARTASLEFLVRNPREAPKELWNLWHLRLSRLQVPEDLTASLAASYASQPGLFKEQCEAALPGFWVTPTLRSIQLRSSHVSAGERCQVEFTLTPTNEVVPGTIVAVHLPLGFRTLPEQDHEAAFVADNATLELLPLNPGAGDSEVRLLVVSSGKLVFELGLVNTPSPEGSPLWTFELLSEVPGEVLELSSGFEGYSVYLQLEVAGLYGSVREVGYKYNFVRMTFRLPAAASMSGGGTLLVVAPPLFVLDADTFDRENLPPQTVANLDINSASVWNRLNVTTVYPLILARFYSFSFSVANPSTDAVEYWEIWCYEQGRVVAANTQVPRFGLEAFFQMVEVSPSSVIPSQRLNEVELKFVLGSTSLTAGLDGFASVVIQLPSGFSIDESGTPWCQLEVQSFAPQVGNGFLVQPLPRASRCHVRTDAVVIQVPQTLNVDIAFHFQLRLSNPTDIGAANAWHISTEQGSRTVHLAREVGNFDLYPLPEVQLFSTDLRAGFLQLALLQFVPKAHVGRGTLRLTGPQAFLLNCSDGNQTAPRGLLPAEDTECVAGSSYLEMQLPEPSPFAPFQPQLLAGQVYVYGLYCTNPSQFWGSGSFQLEILEPVARLLGAQPFVLAPRLAAPLERLELTPAEIAAPGGMTLVTLRFQAPANAQGLVRVILLEASPGFVLAQSGRCLGFGSRSDVDAVGDTVLPAAACSGSSERQVVVAMPEALPLLDGSGGGRTYVFQIGVTNPVQEVITDLFLLALLPSLTAAPLYAASVPGFAARIPGLRPLEAPQLALAQVPEPSDSQLAPNQPPAAVAGARLAAAPMVLAVAVGLIG</sequence>
<dbReference type="EMBL" id="CAUJNA010000247">
    <property type="protein sequence ID" value="CAJ1374379.1"/>
    <property type="molecule type" value="Genomic_DNA"/>
</dbReference>
<dbReference type="Proteomes" id="UP001178507">
    <property type="component" value="Unassembled WGS sequence"/>
</dbReference>
<organism evidence="1 2">
    <name type="scientific">Effrenium voratum</name>
    <dbReference type="NCBI Taxonomy" id="2562239"/>
    <lineage>
        <taxon>Eukaryota</taxon>
        <taxon>Sar</taxon>
        <taxon>Alveolata</taxon>
        <taxon>Dinophyceae</taxon>
        <taxon>Suessiales</taxon>
        <taxon>Symbiodiniaceae</taxon>
        <taxon>Effrenium</taxon>
    </lineage>
</organism>
<comment type="caution">
    <text evidence="1">The sequence shown here is derived from an EMBL/GenBank/DDBJ whole genome shotgun (WGS) entry which is preliminary data.</text>
</comment>
<evidence type="ECO:0000313" key="1">
    <source>
        <dbReference type="EMBL" id="CAJ1374379.1"/>
    </source>
</evidence>
<evidence type="ECO:0000313" key="2">
    <source>
        <dbReference type="Proteomes" id="UP001178507"/>
    </source>
</evidence>
<reference evidence="1" key="1">
    <citation type="submission" date="2023-08" db="EMBL/GenBank/DDBJ databases">
        <authorList>
            <person name="Chen Y."/>
            <person name="Shah S."/>
            <person name="Dougan E. K."/>
            <person name="Thang M."/>
            <person name="Chan C."/>
        </authorList>
    </citation>
    <scope>NUCLEOTIDE SEQUENCE</scope>
</reference>
<proteinExistence type="predicted"/>
<gene>
    <name evidence="1" type="ORF">EVOR1521_LOCUS3948</name>
</gene>
<name>A0AA36HTW3_9DINO</name>